<accession>A0A6G7VKW9</accession>
<dbReference type="Proteomes" id="UP000500791">
    <property type="component" value="Chromosome"/>
</dbReference>
<dbReference type="SUPFAM" id="SSF56601">
    <property type="entry name" value="beta-lactamase/transpeptidase-like"/>
    <property type="match status" value="1"/>
</dbReference>
<feature type="domain" description="Penicillin-binding protein transpeptidase" evidence="1">
    <location>
        <begin position="58"/>
        <end position="257"/>
    </location>
</feature>
<organism evidence="2 3">
    <name type="scientific">Pontivivens nitratireducens</name>
    <dbReference type="NCBI Taxonomy" id="2758038"/>
    <lineage>
        <taxon>Bacteria</taxon>
        <taxon>Pseudomonadati</taxon>
        <taxon>Pseudomonadota</taxon>
        <taxon>Alphaproteobacteria</taxon>
        <taxon>Rhodobacterales</taxon>
        <taxon>Paracoccaceae</taxon>
        <taxon>Pontivivens</taxon>
    </lineage>
</organism>
<dbReference type="EMBL" id="CP049811">
    <property type="protein sequence ID" value="QIK40689.1"/>
    <property type="molecule type" value="Genomic_DNA"/>
</dbReference>
<dbReference type="InterPro" id="IPR012338">
    <property type="entry name" value="Beta-lactam/transpept-like"/>
</dbReference>
<dbReference type="AlphaFoldDB" id="A0A6G7VKW9"/>
<dbReference type="Gene3D" id="3.40.710.10">
    <property type="entry name" value="DD-peptidase/beta-lactamase superfamily"/>
    <property type="match status" value="1"/>
</dbReference>
<dbReference type="InterPro" id="IPR001460">
    <property type="entry name" value="PCN-bd_Tpept"/>
</dbReference>
<evidence type="ECO:0000259" key="1">
    <source>
        <dbReference type="Pfam" id="PF00905"/>
    </source>
</evidence>
<dbReference type="GO" id="GO:0008658">
    <property type="term" value="F:penicillin binding"/>
    <property type="evidence" value="ECO:0007669"/>
    <property type="project" value="InterPro"/>
</dbReference>
<protein>
    <recommendedName>
        <fullName evidence="1">Penicillin-binding protein transpeptidase domain-containing protein</fullName>
    </recommendedName>
</protein>
<keyword evidence="3" id="KW-1185">Reference proteome</keyword>
<proteinExistence type="predicted"/>
<evidence type="ECO:0000313" key="3">
    <source>
        <dbReference type="Proteomes" id="UP000500791"/>
    </source>
</evidence>
<dbReference type="Pfam" id="PF00905">
    <property type="entry name" value="Transpeptidase"/>
    <property type="match status" value="1"/>
</dbReference>
<gene>
    <name evidence="2" type="ORF">G8E03_07855</name>
</gene>
<reference evidence="2 3" key="1">
    <citation type="submission" date="2020-03" db="EMBL/GenBank/DDBJ databases">
        <title>Complete genome sequence of Monaibacterium sp. ALG8 with diverse plasmids.</title>
        <authorList>
            <person name="Sun C."/>
        </authorList>
    </citation>
    <scope>NUCLEOTIDE SEQUENCE [LARGE SCALE GENOMIC DNA]</scope>
    <source>
        <strain evidence="2 3">ALG8</strain>
    </source>
</reference>
<dbReference type="KEGG" id="mon:G8E03_07855"/>
<dbReference type="RefSeq" id="WP_166190413.1">
    <property type="nucleotide sequence ID" value="NZ_CP049811.1"/>
</dbReference>
<sequence length="262" mass="28207">MALPASLRAQERRVIARAPHQSWLGRRTVSFLCIEGAGSVAHILEGSDLGARHRPYGTFDIANALIALDLGVESGAQGAREWDRFRRPSAPHWPGIWRRDHTLASAFAASVLWYFQDMAVEVGDAYAAYLRRWGYGTAQGQGDAFWMDGTLEVSVTEQVGFLAALGAGALNVSIDASETVIAIAQDGSIAGVDVHGVSGAGPVYGRGFGGPYGGWYVGWMQPPGRAQLTFALYVEAMTYREIDGYGRAMSERLLAPIVSNTL</sequence>
<evidence type="ECO:0000313" key="2">
    <source>
        <dbReference type="EMBL" id="QIK40689.1"/>
    </source>
</evidence>
<name>A0A6G7VKW9_9RHOB</name>